<comment type="subcellular location">
    <subcellularLocation>
        <location evidence="1">Mitochondrion inner membrane</location>
        <topology evidence="1">Peripheral membrane protein</topology>
        <orientation evidence="1">Intermembrane side</orientation>
    </subcellularLocation>
    <subcellularLocation>
        <location evidence="10">Mitochondrion outer membrane</location>
        <topology evidence="10">Peripheral membrane protein</topology>
        <orientation evidence="10">Intermembrane side</orientation>
    </subcellularLocation>
</comment>
<dbReference type="SUPFAM" id="SSF69593">
    <property type="entry name" value="Glycerol-3-phosphate (1)-acyltransferase"/>
    <property type="match status" value="1"/>
</dbReference>
<dbReference type="PRINTS" id="PR00979">
    <property type="entry name" value="TAFAZZIN"/>
</dbReference>
<dbReference type="CDD" id="cd07989">
    <property type="entry name" value="LPLAT_AGPAT-like"/>
    <property type="match status" value="1"/>
</dbReference>
<comment type="catalytic activity">
    <reaction evidence="12">
        <text>1,2-di-(9Z-octadecenoyl)-sn-glycero-3-phosphocholine + 1-hexadecanoyl-sn-glycero-3-phosphocholine = 1-hexadecanoyl-2-(9Z-octadecenoyl)-sn-glycero-3-phosphocholine + 1-(9Z-octadecenoyl)-sn-glycero-3-phosphocholine</text>
        <dbReference type="Rhea" id="RHEA:43816"/>
        <dbReference type="ChEBI" id="CHEBI:28610"/>
        <dbReference type="ChEBI" id="CHEBI:72998"/>
        <dbReference type="ChEBI" id="CHEBI:73001"/>
        <dbReference type="ChEBI" id="CHEBI:74669"/>
    </reaction>
    <physiologicalReaction direction="left-to-right" evidence="12">
        <dbReference type="Rhea" id="RHEA:43817"/>
    </physiologicalReaction>
    <physiologicalReaction direction="right-to-left" evidence="12">
        <dbReference type="Rhea" id="RHEA:43818"/>
    </physiologicalReaction>
</comment>
<dbReference type="EMBL" id="LWCA01000678">
    <property type="protein sequence ID" value="OAF67370.1"/>
    <property type="molecule type" value="Genomic_DNA"/>
</dbReference>
<accession>A0A177AZS2</accession>
<keyword evidence="8" id="KW-0472">Membrane</keyword>
<evidence type="ECO:0000256" key="11">
    <source>
        <dbReference type="ARBA" id="ARBA00047906"/>
    </source>
</evidence>
<keyword evidence="16" id="KW-1185">Reference proteome</keyword>
<keyword evidence="6" id="KW-0443">Lipid metabolism</keyword>
<reference evidence="15 16" key="1">
    <citation type="submission" date="2016-04" db="EMBL/GenBank/DDBJ databases">
        <title>The genome of Intoshia linei affirms orthonectids as highly simplified spiralians.</title>
        <authorList>
            <person name="Mikhailov K.V."/>
            <person name="Slusarev G.S."/>
            <person name="Nikitin M.A."/>
            <person name="Logacheva M.D."/>
            <person name="Penin A."/>
            <person name="Aleoshin V."/>
            <person name="Panchin Y.V."/>
        </authorList>
    </citation>
    <scope>NUCLEOTIDE SEQUENCE [LARGE SCALE GENOMIC DNA]</scope>
    <source>
        <strain evidence="15">Intl2013</strain>
        <tissue evidence="15">Whole animal</tissue>
    </source>
</reference>
<dbReference type="PANTHER" id="PTHR12497:SF0">
    <property type="entry name" value="TAFAZZIN"/>
    <property type="match status" value="1"/>
</dbReference>
<evidence type="ECO:0000313" key="15">
    <source>
        <dbReference type="EMBL" id="OAF67370.1"/>
    </source>
</evidence>
<evidence type="ECO:0000256" key="4">
    <source>
        <dbReference type="ARBA" id="ARBA00022787"/>
    </source>
</evidence>
<dbReference type="GO" id="GO:0007007">
    <property type="term" value="P:inner mitochondrial membrane organization"/>
    <property type="evidence" value="ECO:0007669"/>
    <property type="project" value="TreeGrafter"/>
</dbReference>
<protein>
    <recommendedName>
        <fullName evidence="13">Tafazzin family protein</fullName>
    </recommendedName>
</protein>
<evidence type="ECO:0000256" key="8">
    <source>
        <dbReference type="ARBA" id="ARBA00023136"/>
    </source>
</evidence>
<keyword evidence="4" id="KW-1000">Mitochondrion outer membrane</keyword>
<dbReference type="Proteomes" id="UP000078046">
    <property type="component" value="Unassembled WGS sequence"/>
</dbReference>
<keyword evidence="5" id="KW-0999">Mitochondrion inner membrane</keyword>
<dbReference type="InterPro" id="IPR002123">
    <property type="entry name" value="Plipid/glycerol_acylTrfase"/>
</dbReference>
<organism evidence="15 16">
    <name type="scientific">Intoshia linei</name>
    <dbReference type="NCBI Taxonomy" id="1819745"/>
    <lineage>
        <taxon>Eukaryota</taxon>
        <taxon>Metazoa</taxon>
        <taxon>Spiralia</taxon>
        <taxon>Lophotrochozoa</taxon>
        <taxon>Mesozoa</taxon>
        <taxon>Orthonectida</taxon>
        <taxon>Rhopaluridae</taxon>
        <taxon>Intoshia</taxon>
    </lineage>
</organism>
<dbReference type="GO" id="GO:0005741">
    <property type="term" value="C:mitochondrial outer membrane"/>
    <property type="evidence" value="ECO:0007669"/>
    <property type="project" value="UniProtKB-SubCell"/>
</dbReference>
<evidence type="ECO:0000256" key="7">
    <source>
        <dbReference type="ARBA" id="ARBA00023128"/>
    </source>
</evidence>
<evidence type="ECO:0000256" key="9">
    <source>
        <dbReference type="ARBA" id="ARBA00023315"/>
    </source>
</evidence>
<comment type="similarity">
    <text evidence="2 13">Belongs to the taffazin family.</text>
</comment>
<keyword evidence="9" id="KW-0012">Acyltransferase</keyword>
<evidence type="ECO:0000256" key="3">
    <source>
        <dbReference type="ARBA" id="ARBA00022679"/>
    </source>
</evidence>
<comment type="catalytic activity">
    <reaction evidence="11">
        <text>1'-[1,2-diacyl-sn-glycero-3-phospho],3'-[1-acyl-sn-glycero-3-phospho]-glycerol + a 1,2-diacyl-sn-glycero-3-phosphocholine = a cardiolipin + a 1-acyl-sn-glycero-3-phosphocholine</text>
        <dbReference type="Rhea" id="RHEA:33731"/>
        <dbReference type="ChEBI" id="CHEBI:57643"/>
        <dbReference type="ChEBI" id="CHEBI:58168"/>
        <dbReference type="ChEBI" id="CHEBI:62237"/>
        <dbReference type="ChEBI" id="CHEBI:64743"/>
    </reaction>
    <physiologicalReaction direction="left-to-right" evidence="11">
        <dbReference type="Rhea" id="RHEA:33732"/>
    </physiologicalReaction>
    <physiologicalReaction direction="right-to-left" evidence="11">
        <dbReference type="Rhea" id="RHEA:33733"/>
    </physiologicalReaction>
</comment>
<evidence type="ECO:0000256" key="10">
    <source>
        <dbReference type="ARBA" id="ARBA00024323"/>
    </source>
</evidence>
<evidence type="ECO:0000256" key="5">
    <source>
        <dbReference type="ARBA" id="ARBA00022792"/>
    </source>
</evidence>
<evidence type="ECO:0000259" key="14">
    <source>
        <dbReference type="SMART" id="SM00563"/>
    </source>
</evidence>
<dbReference type="GO" id="GO:0035965">
    <property type="term" value="P:cardiolipin acyl-chain remodeling"/>
    <property type="evidence" value="ECO:0007669"/>
    <property type="project" value="TreeGrafter"/>
</dbReference>
<dbReference type="PANTHER" id="PTHR12497">
    <property type="entry name" value="TAZ PROTEIN TAFAZZIN"/>
    <property type="match status" value="1"/>
</dbReference>
<evidence type="ECO:0000313" key="16">
    <source>
        <dbReference type="Proteomes" id="UP000078046"/>
    </source>
</evidence>
<gene>
    <name evidence="15" type="ORF">A3Q56_04915</name>
</gene>
<evidence type="ECO:0000256" key="2">
    <source>
        <dbReference type="ARBA" id="ARBA00010524"/>
    </source>
</evidence>
<name>A0A177AZS2_9BILA</name>
<dbReference type="OrthoDB" id="193467at2759"/>
<feature type="domain" description="Phospholipid/glycerol acyltransferase" evidence="14">
    <location>
        <begin position="29"/>
        <end position="153"/>
    </location>
</feature>
<evidence type="ECO:0000256" key="6">
    <source>
        <dbReference type="ARBA" id="ARBA00023098"/>
    </source>
</evidence>
<comment type="caution">
    <text evidence="15">The sequence shown here is derived from an EMBL/GenBank/DDBJ whole genome shotgun (WGS) entry which is preliminary data.</text>
</comment>
<evidence type="ECO:0000256" key="13">
    <source>
        <dbReference type="RuleBase" id="RU365062"/>
    </source>
</evidence>
<sequence>MCVEYANSCSIYGLNSELQNIFKNRKKSILTVCNHMSCMDDPLLWGSLDYSQLFSKNGPRWSGAANEICFSNLFTRLYFYLNRAVPIIRGGGIDQPGINFLIDRINDGSWVHVFPEGRVNDTNDYVRFKWGIGRIIKEATVNIDIIPIWHCGFQNILPNKTPYFPRFGKKTLVYYGKPISTITLKNKLKEYNKLTITDYIQNEMYMLKKKATSIFDKIT</sequence>
<dbReference type="InterPro" id="IPR000872">
    <property type="entry name" value="Tafazzin"/>
</dbReference>
<evidence type="ECO:0000256" key="1">
    <source>
        <dbReference type="ARBA" id="ARBA00004137"/>
    </source>
</evidence>
<dbReference type="GO" id="GO:0047184">
    <property type="term" value="F:1-acylglycerophosphocholine O-acyltransferase activity"/>
    <property type="evidence" value="ECO:0007669"/>
    <property type="project" value="TreeGrafter"/>
</dbReference>
<keyword evidence="7" id="KW-0496">Mitochondrion</keyword>
<keyword evidence="3" id="KW-0808">Transferase</keyword>
<dbReference type="SMART" id="SM00563">
    <property type="entry name" value="PlsC"/>
    <property type="match status" value="1"/>
</dbReference>
<evidence type="ECO:0000256" key="12">
    <source>
        <dbReference type="ARBA" id="ARBA00049543"/>
    </source>
</evidence>
<proteinExistence type="inferred from homology"/>
<dbReference type="AlphaFoldDB" id="A0A177AZS2"/>
<dbReference type="Pfam" id="PF01553">
    <property type="entry name" value="Acyltransferase"/>
    <property type="match status" value="1"/>
</dbReference>
<dbReference type="GO" id="GO:0005743">
    <property type="term" value="C:mitochondrial inner membrane"/>
    <property type="evidence" value="ECO:0007669"/>
    <property type="project" value="UniProtKB-SubCell"/>
</dbReference>